<gene>
    <name evidence="1" type="ORF">CNECB9_2200036</name>
</gene>
<dbReference type="AlphaFoldDB" id="A0A1K0J7M0"/>
<dbReference type="EMBL" id="FMSH01000136">
    <property type="protein sequence ID" value="SCU75079.1"/>
    <property type="molecule type" value="Genomic_DNA"/>
</dbReference>
<sequence length="57" mass="6460">MTKEKRLHGSTSEAFEYGWVVRNPGPALWVFAVARAFSNQIIRTNNCSQSHNRVAII</sequence>
<evidence type="ECO:0000313" key="1">
    <source>
        <dbReference type="EMBL" id="SCU75079.1"/>
    </source>
</evidence>
<reference evidence="1" key="1">
    <citation type="submission" date="2016-09" db="EMBL/GenBank/DDBJ databases">
        <authorList>
            <person name="Capua I."/>
            <person name="De Benedictis P."/>
            <person name="Joannis T."/>
            <person name="Lombin L.H."/>
            <person name="Cattoli G."/>
        </authorList>
    </citation>
    <scope>NUCLEOTIDE SEQUENCE</scope>
    <source>
        <strain evidence="1">B9</strain>
    </source>
</reference>
<protein>
    <submittedName>
        <fullName evidence="1">Uncharacterized protein</fullName>
    </submittedName>
</protein>
<organism evidence="1">
    <name type="scientific">Cupriavidus necator</name>
    <name type="common">Alcaligenes eutrophus</name>
    <name type="synonym">Ralstonia eutropha</name>
    <dbReference type="NCBI Taxonomy" id="106590"/>
    <lineage>
        <taxon>Bacteria</taxon>
        <taxon>Pseudomonadati</taxon>
        <taxon>Pseudomonadota</taxon>
        <taxon>Betaproteobacteria</taxon>
        <taxon>Burkholderiales</taxon>
        <taxon>Burkholderiaceae</taxon>
        <taxon>Cupriavidus</taxon>
    </lineage>
</organism>
<accession>A0A1K0J7M0</accession>
<name>A0A1K0J7M0_CUPNE</name>
<proteinExistence type="predicted"/>